<evidence type="ECO:0000313" key="1">
    <source>
        <dbReference type="EMBL" id="KAK7414922.1"/>
    </source>
</evidence>
<accession>A0ABR1H1S1</accession>
<comment type="caution">
    <text evidence="1">The sequence shown here is derived from an EMBL/GenBank/DDBJ whole genome shotgun (WGS) entry which is preliminary data.</text>
</comment>
<dbReference type="EMBL" id="JAZAVJ010000092">
    <property type="protein sequence ID" value="KAK7414922.1"/>
    <property type="molecule type" value="Genomic_DNA"/>
</dbReference>
<evidence type="ECO:0000313" key="2">
    <source>
        <dbReference type="Proteomes" id="UP001498476"/>
    </source>
</evidence>
<proteinExistence type="predicted"/>
<protein>
    <submittedName>
        <fullName evidence="1">Uncharacterized protein</fullName>
    </submittedName>
</protein>
<organism evidence="1 2">
    <name type="scientific">Neonectria punicea</name>
    <dbReference type="NCBI Taxonomy" id="979145"/>
    <lineage>
        <taxon>Eukaryota</taxon>
        <taxon>Fungi</taxon>
        <taxon>Dikarya</taxon>
        <taxon>Ascomycota</taxon>
        <taxon>Pezizomycotina</taxon>
        <taxon>Sordariomycetes</taxon>
        <taxon>Hypocreomycetidae</taxon>
        <taxon>Hypocreales</taxon>
        <taxon>Nectriaceae</taxon>
        <taxon>Neonectria</taxon>
    </lineage>
</organism>
<gene>
    <name evidence="1" type="ORF">QQX98_006247</name>
</gene>
<dbReference type="Proteomes" id="UP001498476">
    <property type="component" value="Unassembled WGS sequence"/>
</dbReference>
<reference evidence="1 2" key="1">
    <citation type="journal article" date="2025" name="Microbiol. Resour. Announc.">
        <title>Draft genome sequences for Neonectria magnoliae and Neonectria punicea, canker pathogens of Liriodendron tulipifera and Acer saccharum in West Virginia.</title>
        <authorList>
            <person name="Petronek H.M."/>
            <person name="Kasson M.T."/>
            <person name="Metheny A.M."/>
            <person name="Stauder C.M."/>
            <person name="Lovett B."/>
            <person name="Lynch S.C."/>
            <person name="Garnas J.R."/>
            <person name="Kasson L.R."/>
            <person name="Stajich J.E."/>
        </authorList>
    </citation>
    <scope>NUCLEOTIDE SEQUENCE [LARGE SCALE GENOMIC DNA]</scope>
    <source>
        <strain evidence="1 2">NRRL 64653</strain>
    </source>
</reference>
<name>A0ABR1H1S1_9HYPO</name>
<sequence length="103" mass="11172">MASSQTGEPSNALLNAQQTISGVSVSNTSTAFVGTFNNVTTNASNFKDRLKCAIKTLRPESDPEADRAALISTKGERTKDTCEWIRDNENYKSWLNGDGSQVL</sequence>
<keyword evidence="2" id="KW-1185">Reference proteome</keyword>